<keyword evidence="1" id="KW-0812">Transmembrane</keyword>
<protein>
    <submittedName>
        <fullName evidence="2">Uncharacterized protein</fullName>
    </submittedName>
</protein>
<keyword evidence="1" id="KW-1133">Transmembrane helix</keyword>
<feature type="transmembrane region" description="Helical" evidence="1">
    <location>
        <begin position="6"/>
        <end position="31"/>
    </location>
</feature>
<accession>A0A6B9PAD9</accession>
<dbReference type="Proteomes" id="UP000001309">
    <property type="component" value="Segment"/>
</dbReference>
<organism evidence="2 3">
    <name type="scientific">Halophage HF1</name>
    <dbReference type="NCBI Taxonomy" id="2847106"/>
    <lineage>
        <taxon>Viruses</taxon>
        <taxon>Duplodnaviria</taxon>
        <taxon>Heunggongvirae</taxon>
        <taxon>Uroviricota</taxon>
        <taxon>Caudoviricetes</taxon>
        <taxon>Thumleimavirales</taxon>
        <taxon>Hafunaviridae</taxon>
        <taxon>Haloferacalesvirus</taxon>
        <taxon>Haloferacalesvirus moolapense</taxon>
        <taxon>Haloferacalesvirus HF1</taxon>
    </lineage>
</organism>
<evidence type="ECO:0000313" key="2">
    <source>
        <dbReference type="EMBL" id="QHD55929.1"/>
    </source>
</evidence>
<gene>
    <name evidence="2" type="ORF">HfxHF1_355</name>
</gene>
<dbReference type="EMBL" id="AY190604">
    <property type="protein sequence ID" value="QHD55929.1"/>
    <property type="molecule type" value="Genomic_DNA"/>
</dbReference>
<sequence length="42" mass="4937">MSDEEAFLRLCLIPLGVLVLSYGLGTIYDVLKREYRLYKTRK</sequence>
<evidence type="ECO:0000256" key="1">
    <source>
        <dbReference type="SAM" id="Phobius"/>
    </source>
</evidence>
<dbReference type="KEGG" id="vg:43578452"/>
<keyword evidence="3" id="KW-1185">Reference proteome</keyword>
<keyword evidence="1" id="KW-0472">Membrane</keyword>
<name>A0A6B9PAD9_9CAUD</name>
<dbReference type="RefSeq" id="YP_009725287.1">
    <property type="nucleotide sequence ID" value="NC_004927.2"/>
</dbReference>
<dbReference type="GeneID" id="43578452"/>
<proteinExistence type="predicted"/>
<evidence type="ECO:0000313" key="3">
    <source>
        <dbReference type="Proteomes" id="UP000001309"/>
    </source>
</evidence>
<reference evidence="2 3" key="1">
    <citation type="journal article" date="2004" name="J. Bacteriol.">
        <title>Haloviruses HF1 and HF2: evidence for a recent and large recombination event.</title>
        <authorList>
            <person name="Tang S.L."/>
            <person name="Nuttall S."/>
            <person name="Dyall-Smith M."/>
        </authorList>
    </citation>
    <scope>NUCLEOTIDE SEQUENCE [LARGE SCALE GENOMIC DNA]</scope>
</reference>